<dbReference type="eggNOG" id="COG0758">
    <property type="taxonomic scope" value="Bacteria"/>
</dbReference>
<proteinExistence type="inferred from homology"/>
<dbReference type="OrthoDB" id="9785707at2"/>
<dbReference type="HOGENOM" id="CLU_043668_0_0_3"/>
<dbReference type="EMBL" id="DS989851">
    <property type="protein sequence ID" value="EDX74850.1"/>
    <property type="molecule type" value="Genomic_DNA"/>
</dbReference>
<accession>B4VSY8</accession>
<dbReference type="PANTHER" id="PTHR43022">
    <property type="entry name" value="PROTEIN SMF"/>
    <property type="match status" value="1"/>
</dbReference>
<feature type="domain" description="Smf/DprA SLOG" evidence="2">
    <location>
        <begin position="100"/>
        <end position="294"/>
    </location>
</feature>
<evidence type="ECO:0000256" key="1">
    <source>
        <dbReference type="ARBA" id="ARBA00006525"/>
    </source>
</evidence>
<sequence length="426" mass="46355">MDYHLLSPNTQAILLLCASFGQNRQTEPKPLTLSEYNTVATWLLEEHLNPADLLNSTLKNRLSQITINKLDSQRLIALLERGVMLSLAVEKWTNQGLWILGRGDADYPQCLKQRLKHNAPAILYGIGKRELLSQAGLAIVGSREVDQEGLNYTERVVQICAEQGINVISGGARGVDQASMLGILAAGGNAVGVLADSLTKAAVASKYRAGIKEGRLTLVSAYDPDASFSAGNAMGRNKYIYALADYALVISSAVGKGGTWAGATEVLRKVQDVPVFVRMQGTVPEGNQKLLEKGGIVFPEIPWNKPLRTLLDAAIAEVEESKVDGEVIESEKSSAGDDLGGDKTIYINLPAKDIYEAVLPFILNQLEQPQDAKSLAESLQVRKGQMEDWLKRAVQEGKVIKQKNPVMYVVNKEFNLLALLEKDDSG</sequence>
<evidence type="ECO:0000259" key="2">
    <source>
        <dbReference type="Pfam" id="PF02481"/>
    </source>
</evidence>
<dbReference type="PANTHER" id="PTHR43022:SF1">
    <property type="entry name" value="PROTEIN SMF"/>
    <property type="match status" value="1"/>
</dbReference>
<protein>
    <recommendedName>
        <fullName evidence="2">Smf/DprA SLOG domain-containing protein</fullName>
    </recommendedName>
</protein>
<reference evidence="3 4" key="1">
    <citation type="submission" date="2008-07" db="EMBL/GenBank/DDBJ databases">
        <authorList>
            <person name="Tandeau de Marsac N."/>
            <person name="Ferriera S."/>
            <person name="Johnson J."/>
            <person name="Kravitz S."/>
            <person name="Beeson K."/>
            <person name="Sutton G."/>
            <person name="Rogers Y.-H."/>
            <person name="Friedman R."/>
            <person name="Frazier M."/>
            <person name="Venter J.C."/>
        </authorList>
    </citation>
    <scope>NUCLEOTIDE SEQUENCE [LARGE SCALE GENOMIC DNA]</scope>
    <source>
        <strain evidence="3 4">PCC 7420</strain>
    </source>
</reference>
<comment type="similarity">
    <text evidence="1">Belongs to the DprA/Smf family.</text>
</comment>
<evidence type="ECO:0000313" key="4">
    <source>
        <dbReference type="Proteomes" id="UP000003835"/>
    </source>
</evidence>
<organism evidence="3 4">
    <name type="scientific">Coleofasciculus chthonoplastes PCC 7420</name>
    <dbReference type="NCBI Taxonomy" id="118168"/>
    <lineage>
        <taxon>Bacteria</taxon>
        <taxon>Bacillati</taxon>
        <taxon>Cyanobacteriota</taxon>
        <taxon>Cyanophyceae</taxon>
        <taxon>Coleofasciculales</taxon>
        <taxon>Coleofasciculaceae</taxon>
        <taxon>Coleofasciculus</taxon>
    </lineage>
</organism>
<name>B4VSY8_9CYAN</name>
<dbReference type="Proteomes" id="UP000003835">
    <property type="component" value="Unassembled WGS sequence"/>
</dbReference>
<dbReference type="GO" id="GO:0009294">
    <property type="term" value="P:DNA-mediated transformation"/>
    <property type="evidence" value="ECO:0007669"/>
    <property type="project" value="InterPro"/>
</dbReference>
<dbReference type="AlphaFoldDB" id="B4VSY8"/>
<evidence type="ECO:0000313" key="3">
    <source>
        <dbReference type="EMBL" id="EDX74850.1"/>
    </source>
</evidence>
<dbReference type="Gene3D" id="3.40.50.450">
    <property type="match status" value="1"/>
</dbReference>
<keyword evidence="4" id="KW-1185">Reference proteome</keyword>
<dbReference type="RefSeq" id="WP_006101670.1">
    <property type="nucleotide sequence ID" value="NZ_DS989851.1"/>
</dbReference>
<dbReference type="SUPFAM" id="SSF102405">
    <property type="entry name" value="MCP/YpsA-like"/>
    <property type="match status" value="1"/>
</dbReference>
<dbReference type="InterPro" id="IPR057666">
    <property type="entry name" value="DrpA_SLOG"/>
</dbReference>
<dbReference type="Pfam" id="PF02481">
    <property type="entry name" value="DNA_processg_A"/>
    <property type="match status" value="1"/>
</dbReference>
<dbReference type="STRING" id="118168.MC7420_724"/>
<gene>
    <name evidence="3" type="ORF">MC7420_724</name>
</gene>
<dbReference type="InterPro" id="IPR003488">
    <property type="entry name" value="DprA"/>
</dbReference>